<dbReference type="SUPFAM" id="SSF110849">
    <property type="entry name" value="ParB/Sulfiredoxin"/>
    <property type="match status" value="1"/>
</dbReference>
<proteinExistence type="inferred from homology"/>
<evidence type="ECO:0000313" key="6">
    <source>
        <dbReference type="Proteomes" id="UP001596413"/>
    </source>
</evidence>
<feature type="compositionally biased region" description="Polar residues" evidence="3">
    <location>
        <begin position="1"/>
        <end position="10"/>
    </location>
</feature>
<evidence type="ECO:0000256" key="3">
    <source>
        <dbReference type="SAM" id="MobiDB-lite"/>
    </source>
</evidence>
<name>A0ABW2GJZ4_9ACTN</name>
<sequence length="331" mass="35122">MSEQSESTASLFGLGREGGGTSNRSSGLAGLLRGPAAAPGTPAAAGQQTAPPAEDGPRALDLPLNRLSENPDNPRETLGDVSELAASLTEVGQVQPLTVATVTAYLKPRPQRAGELTQGADFVVIDGHRRLAAAKEAKLEKLRVVVDDARVATDTTVLEAAYVANFHREDLTELEQATALETLVGFYGSQGKAAKRLGLSQGFISQKLSLLKLSSELQADLQSGRRTEEEVRNLGTKSPEEQRALADARRAKARQAGQAKREGRAAADSEEAVTHHGVMGPEAGEGSVGTAPAPTYPRLRWDDPHAVAKVIRSEMSDENIAILRKALDEQR</sequence>
<reference evidence="6" key="1">
    <citation type="journal article" date="2019" name="Int. J. Syst. Evol. Microbiol.">
        <title>The Global Catalogue of Microorganisms (GCM) 10K type strain sequencing project: providing services to taxonomists for standard genome sequencing and annotation.</title>
        <authorList>
            <consortium name="The Broad Institute Genomics Platform"/>
            <consortium name="The Broad Institute Genome Sequencing Center for Infectious Disease"/>
            <person name="Wu L."/>
            <person name="Ma J."/>
        </authorList>
    </citation>
    <scope>NUCLEOTIDE SEQUENCE [LARGE SCALE GENOMIC DNA]</scope>
    <source>
        <strain evidence="6">CGMCC 1.13681</strain>
    </source>
</reference>
<comment type="caution">
    <text evidence="5">The sequence shown here is derived from an EMBL/GenBank/DDBJ whole genome shotgun (WGS) entry which is preliminary data.</text>
</comment>
<dbReference type="InterPro" id="IPR041468">
    <property type="entry name" value="HTH_ParB/Spo0J"/>
</dbReference>
<keyword evidence="2" id="KW-0159">Chromosome partition</keyword>
<dbReference type="Pfam" id="PF02195">
    <property type="entry name" value="ParB_N"/>
    <property type="match status" value="1"/>
</dbReference>
<feature type="domain" description="ParB-like N-terminal" evidence="4">
    <location>
        <begin position="60"/>
        <end position="166"/>
    </location>
</feature>
<dbReference type="InterPro" id="IPR004437">
    <property type="entry name" value="ParB/RepB/Spo0J"/>
</dbReference>
<dbReference type="Proteomes" id="UP001596413">
    <property type="component" value="Unassembled WGS sequence"/>
</dbReference>
<dbReference type="InterPro" id="IPR050336">
    <property type="entry name" value="Chromosome_partition/occlusion"/>
</dbReference>
<feature type="compositionally biased region" description="Basic and acidic residues" evidence="3">
    <location>
        <begin position="223"/>
        <end position="250"/>
    </location>
</feature>
<dbReference type="EMBL" id="JBHSZO010000046">
    <property type="protein sequence ID" value="MFC7220987.1"/>
    <property type="molecule type" value="Genomic_DNA"/>
</dbReference>
<evidence type="ECO:0000256" key="2">
    <source>
        <dbReference type="ARBA" id="ARBA00022829"/>
    </source>
</evidence>
<evidence type="ECO:0000313" key="5">
    <source>
        <dbReference type="EMBL" id="MFC7220987.1"/>
    </source>
</evidence>
<dbReference type="Gene3D" id="3.90.1530.30">
    <property type="match status" value="1"/>
</dbReference>
<accession>A0ABW2GJZ4</accession>
<dbReference type="Gene3D" id="1.10.10.2830">
    <property type="match status" value="1"/>
</dbReference>
<dbReference type="PANTHER" id="PTHR33375">
    <property type="entry name" value="CHROMOSOME-PARTITIONING PROTEIN PARB-RELATED"/>
    <property type="match status" value="1"/>
</dbReference>
<keyword evidence="6" id="KW-1185">Reference proteome</keyword>
<dbReference type="InterPro" id="IPR036086">
    <property type="entry name" value="ParB/Sulfiredoxin_sf"/>
</dbReference>
<comment type="similarity">
    <text evidence="1">Belongs to the ParB family.</text>
</comment>
<dbReference type="Pfam" id="PF17762">
    <property type="entry name" value="HTH_ParB"/>
    <property type="match status" value="1"/>
</dbReference>
<feature type="region of interest" description="Disordered" evidence="3">
    <location>
        <begin position="1"/>
        <end position="77"/>
    </location>
</feature>
<dbReference type="PANTHER" id="PTHR33375:SF1">
    <property type="entry name" value="CHROMOSOME-PARTITIONING PROTEIN PARB-RELATED"/>
    <property type="match status" value="1"/>
</dbReference>
<feature type="region of interest" description="Disordered" evidence="3">
    <location>
        <begin position="221"/>
        <end position="300"/>
    </location>
</feature>
<dbReference type="NCBIfam" id="TIGR00180">
    <property type="entry name" value="parB_part"/>
    <property type="match status" value="1"/>
</dbReference>
<evidence type="ECO:0000259" key="4">
    <source>
        <dbReference type="SMART" id="SM00470"/>
    </source>
</evidence>
<dbReference type="InterPro" id="IPR003115">
    <property type="entry name" value="ParB_N"/>
</dbReference>
<protein>
    <submittedName>
        <fullName evidence="5">ParB/RepB/Spo0J family partition protein</fullName>
    </submittedName>
</protein>
<dbReference type="SUPFAM" id="SSF109709">
    <property type="entry name" value="KorB DNA-binding domain-like"/>
    <property type="match status" value="1"/>
</dbReference>
<evidence type="ECO:0000256" key="1">
    <source>
        <dbReference type="ARBA" id="ARBA00006295"/>
    </source>
</evidence>
<dbReference type="SMART" id="SM00470">
    <property type="entry name" value="ParB"/>
    <property type="match status" value="1"/>
</dbReference>
<dbReference type="RefSeq" id="WP_386418039.1">
    <property type="nucleotide sequence ID" value="NZ_JBHSZO010000046.1"/>
</dbReference>
<gene>
    <name evidence="5" type="ORF">ACFQLX_22930</name>
</gene>
<organism evidence="5 6">
    <name type="scientific">Streptomyces polyrhachis</name>
    <dbReference type="NCBI Taxonomy" id="1282885"/>
    <lineage>
        <taxon>Bacteria</taxon>
        <taxon>Bacillati</taxon>
        <taxon>Actinomycetota</taxon>
        <taxon>Actinomycetes</taxon>
        <taxon>Kitasatosporales</taxon>
        <taxon>Streptomycetaceae</taxon>
        <taxon>Streptomyces</taxon>
    </lineage>
</organism>
<feature type="compositionally biased region" description="Low complexity" evidence="3">
    <location>
        <begin position="24"/>
        <end position="53"/>
    </location>
</feature>